<evidence type="ECO:0000313" key="3">
    <source>
        <dbReference type="Proteomes" id="UP001597049"/>
    </source>
</evidence>
<protein>
    <submittedName>
        <fullName evidence="2">Immunoglobulin domain-containing protein</fullName>
    </submittedName>
</protein>
<name>A0ABW3GQI7_9FLAO</name>
<dbReference type="RefSeq" id="WP_379656766.1">
    <property type="nucleotide sequence ID" value="NZ_JBHTIV010000005.1"/>
</dbReference>
<dbReference type="InterPro" id="IPR036179">
    <property type="entry name" value="Ig-like_dom_sf"/>
</dbReference>
<feature type="chain" id="PRO_5047541082" evidence="1">
    <location>
        <begin position="21"/>
        <end position="287"/>
    </location>
</feature>
<dbReference type="Proteomes" id="UP001597049">
    <property type="component" value="Unassembled WGS sequence"/>
</dbReference>
<organism evidence="2 3">
    <name type="scientific">Psychroflexus salinarum</name>
    <dbReference type="NCBI Taxonomy" id="546024"/>
    <lineage>
        <taxon>Bacteria</taxon>
        <taxon>Pseudomonadati</taxon>
        <taxon>Bacteroidota</taxon>
        <taxon>Flavobacteriia</taxon>
        <taxon>Flavobacteriales</taxon>
        <taxon>Flavobacteriaceae</taxon>
        <taxon>Psychroflexus</taxon>
    </lineage>
</organism>
<feature type="signal peptide" evidence="1">
    <location>
        <begin position="1"/>
        <end position="20"/>
    </location>
</feature>
<evidence type="ECO:0000256" key="1">
    <source>
        <dbReference type="SAM" id="SignalP"/>
    </source>
</evidence>
<proteinExistence type="predicted"/>
<gene>
    <name evidence="2" type="ORF">ACFQ0R_02345</name>
</gene>
<evidence type="ECO:0000313" key="2">
    <source>
        <dbReference type="EMBL" id="MFD0931430.1"/>
    </source>
</evidence>
<dbReference type="SUPFAM" id="SSF48726">
    <property type="entry name" value="Immunoglobulin"/>
    <property type="match status" value="1"/>
</dbReference>
<dbReference type="EMBL" id="JBHTIV010000005">
    <property type="protein sequence ID" value="MFD0931430.1"/>
    <property type="molecule type" value="Genomic_DNA"/>
</dbReference>
<dbReference type="InterPro" id="IPR013783">
    <property type="entry name" value="Ig-like_fold"/>
</dbReference>
<keyword evidence="3" id="KW-1185">Reference proteome</keyword>
<reference evidence="3" key="1">
    <citation type="journal article" date="2019" name="Int. J. Syst. Evol. Microbiol.">
        <title>The Global Catalogue of Microorganisms (GCM) 10K type strain sequencing project: providing services to taxonomists for standard genome sequencing and annotation.</title>
        <authorList>
            <consortium name="The Broad Institute Genomics Platform"/>
            <consortium name="The Broad Institute Genome Sequencing Center for Infectious Disease"/>
            <person name="Wu L."/>
            <person name="Ma J."/>
        </authorList>
    </citation>
    <scope>NUCLEOTIDE SEQUENCE [LARGE SCALE GENOMIC DNA]</scope>
    <source>
        <strain evidence="3">CCUG 56752</strain>
    </source>
</reference>
<accession>A0ABW3GQI7</accession>
<dbReference type="Gene3D" id="2.60.40.10">
    <property type="entry name" value="Immunoglobulins"/>
    <property type="match status" value="1"/>
</dbReference>
<keyword evidence="1" id="KW-0732">Signal</keyword>
<comment type="caution">
    <text evidence="2">The sequence shown here is derived from an EMBL/GenBank/DDBJ whole genome shotgun (WGS) entry which is preliminary data.</text>
</comment>
<sequence>MKLKNSLFLFFVWICVSLSAQERIYFNDFESGDLNLNQYTGNPEIADHISSTIWTNDSKSNFSEKEGAGGSKAISITKGEVSIFFDIEIEPGYQLDITGYEFWSKKTKANSGWNLYLEGDDDAVTDGGDTGTEGTVSEGNLEFLNQRGTIRLEFRVNGLGNGFYILDNFELFGQVTKICDDPLITTQPNDINVCSGDQAVFSIETIPGETATYQWQILSNGSWEVLVDDQNYSGVNTSTLVIENTNLTFNQDIYRCITFIDGCEEESSQAELNVIALPETEPIIYSN</sequence>